<dbReference type="Pfam" id="PF20388">
    <property type="entry name" value="DUF6683"/>
    <property type="match status" value="1"/>
</dbReference>
<accession>A0A328BVD0</accession>
<evidence type="ECO:0000313" key="2">
    <source>
        <dbReference type="EMBL" id="RAK70569.1"/>
    </source>
</evidence>
<feature type="signal peptide" evidence="1">
    <location>
        <begin position="1"/>
        <end position="23"/>
    </location>
</feature>
<dbReference type="AlphaFoldDB" id="A0A328BVD0"/>
<evidence type="ECO:0000256" key="1">
    <source>
        <dbReference type="SAM" id="SignalP"/>
    </source>
</evidence>
<dbReference type="OrthoDB" id="881807at2"/>
<protein>
    <recommendedName>
        <fullName evidence="4">DUF4197 domain-containing protein</fullName>
    </recommendedName>
</protein>
<feature type="chain" id="PRO_5016339229" description="DUF4197 domain-containing protein" evidence="1">
    <location>
        <begin position="24"/>
        <end position="249"/>
    </location>
</feature>
<keyword evidence="3" id="KW-1185">Reference proteome</keyword>
<dbReference type="Proteomes" id="UP000248553">
    <property type="component" value="Unassembled WGS sequence"/>
</dbReference>
<gene>
    <name evidence="2" type="ORF">DLM85_06970</name>
</gene>
<organism evidence="2 3">
    <name type="scientific">Hymenobacter edaphi</name>
    <dbReference type="NCBI Taxonomy" id="2211146"/>
    <lineage>
        <taxon>Bacteria</taxon>
        <taxon>Pseudomonadati</taxon>
        <taxon>Bacteroidota</taxon>
        <taxon>Cytophagia</taxon>
        <taxon>Cytophagales</taxon>
        <taxon>Hymenobacteraceae</taxon>
        <taxon>Hymenobacter</taxon>
    </lineage>
</organism>
<dbReference type="EMBL" id="QHKM01000001">
    <property type="protein sequence ID" value="RAK70569.1"/>
    <property type="molecule type" value="Genomic_DNA"/>
</dbReference>
<reference evidence="3" key="1">
    <citation type="submission" date="2018-05" db="EMBL/GenBank/DDBJ databases">
        <authorList>
            <person name="Nie L."/>
        </authorList>
    </citation>
    <scope>NUCLEOTIDE SEQUENCE [LARGE SCALE GENOMIC DNA]</scope>
    <source>
        <strain evidence="3">NL</strain>
    </source>
</reference>
<comment type="caution">
    <text evidence="2">The sequence shown here is derived from an EMBL/GenBank/DDBJ whole genome shotgun (WGS) entry which is preliminary data.</text>
</comment>
<keyword evidence="1" id="KW-0732">Signal</keyword>
<dbReference type="RefSeq" id="WP_111477319.1">
    <property type="nucleotide sequence ID" value="NZ_QHKM01000001.1"/>
</dbReference>
<dbReference type="InterPro" id="IPR046505">
    <property type="entry name" value="DUF6683"/>
</dbReference>
<evidence type="ECO:0008006" key="4">
    <source>
        <dbReference type="Google" id="ProtNLM"/>
    </source>
</evidence>
<evidence type="ECO:0000313" key="3">
    <source>
        <dbReference type="Proteomes" id="UP000248553"/>
    </source>
</evidence>
<proteinExistence type="predicted"/>
<sequence>MNAKLLTATALGLLLLTRPAAQAQDLGGALDLPMLGRDLALSAAITADAERRAKEMGVSLDKSKAATGAATAGSARLSYTATPALRRQTVDNLARRMAANNAGQAQAMRTMFGPGGKADYSQLYRAGLKGSGFQDNDAASALASFMEVAYVVVNNIRDTKAITPAVDRGLRQQMAGLLARNAVAKSPAQLASLGEDLKLQTVILMAGWQESVQNGKADAFRGTIGQSFRSQFGLDLTQVRLTEHGFAPK</sequence>
<name>A0A328BVD0_9BACT</name>